<evidence type="ECO:0000313" key="2">
    <source>
        <dbReference type="EMBL" id="HJA79607.1"/>
    </source>
</evidence>
<dbReference type="EMBL" id="DWZD01000047">
    <property type="protein sequence ID" value="HJA79607.1"/>
    <property type="molecule type" value="Genomic_DNA"/>
</dbReference>
<evidence type="ECO:0000256" key="1">
    <source>
        <dbReference type="SAM" id="MobiDB-lite"/>
    </source>
</evidence>
<comment type="caution">
    <text evidence="2">The sequence shown here is derived from an EMBL/GenBank/DDBJ whole genome shotgun (WGS) entry which is preliminary data.</text>
</comment>
<reference evidence="2" key="1">
    <citation type="journal article" date="2021" name="PeerJ">
        <title>Extensive microbial diversity within the chicken gut microbiome revealed by metagenomics and culture.</title>
        <authorList>
            <person name="Gilroy R."/>
            <person name="Ravi A."/>
            <person name="Getino M."/>
            <person name="Pursley I."/>
            <person name="Horton D.L."/>
            <person name="Alikhan N.F."/>
            <person name="Baker D."/>
            <person name="Gharbi K."/>
            <person name="Hall N."/>
            <person name="Watson M."/>
            <person name="Adriaenssens E.M."/>
            <person name="Foster-Nyarko E."/>
            <person name="Jarju S."/>
            <person name="Secka A."/>
            <person name="Antonio M."/>
            <person name="Oren A."/>
            <person name="Chaudhuri R.R."/>
            <person name="La Ragione R."/>
            <person name="Hildebrand F."/>
            <person name="Pallen M.J."/>
        </authorList>
    </citation>
    <scope>NUCLEOTIDE SEQUENCE</scope>
    <source>
        <strain evidence="2">5032</strain>
    </source>
</reference>
<gene>
    <name evidence="2" type="ORF">H9784_08615</name>
</gene>
<organism evidence="2 3">
    <name type="scientific">Candidatus Desulfovibrio intestinavium</name>
    <dbReference type="NCBI Taxonomy" id="2838534"/>
    <lineage>
        <taxon>Bacteria</taxon>
        <taxon>Pseudomonadati</taxon>
        <taxon>Thermodesulfobacteriota</taxon>
        <taxon>Desulfovibrionia</taxon>
        <taxon>Desulfovibrionales</taxon>
        <taxon>Desulfovibrionaceae</taxon>
        <taxon>Desulfovibrio</taxon>
    </lineage>
</organism>
<evidence type="ECO:0000313" key="3">
    <source>
        <dbReference type="Proteomes" id="UP000823821"/>
    </source>
</evidence>
<accession>A0A9D2HNS0</accession>
<sequence length="112" mass="12400">MQLLHARKDSCKRFFIDVRQVTRLEQEAAASLRASLPLSQIGMQRIAFKGRLGFELAVGGNKVLIVPENAKHVCRGTCPDCKCRHKKARARARNEARESAAAHGASGRQHNP</sequence>
<dbReference type="AlphaFoldDB" id="A0A9D2HNS0"/>
<proteinExistence type="predicted"/>
<dbReference type="Proteomes" id="UP000823821">
    <property type="component" value="Unassembled WGS sequence"/>
</dbReference>
<feature type="region of interest" description="Disordered" evidence="1">
    <location>
        <begin position="89"/>
        <end position="112"/>
    </location>
</feature>
<name>A0A9D2HNS0_9BACT</name>
<reference evidence="2" key="2">
    <citation type="submission" date="2021-04" db="EMBL/GenBank/DDBJ databases">
        <authorList>
            <person name="Gilroy R."/>
        </authorList>
    </citation>
    <scope>NUCLEOTIDE SEQUENCE</scope>
    <source>
        <strain evidence="2">5032</strain>
    </source>
</reference>
<protein>
    <submittedName>
        <fullName evidence="2">Uncharacterized protein</fullName>
    </submittedName>
</protein>